<evidence type="ECO:0000313" key="2">
    <source>
        <dbReference type="Proteomes" id="UP000187012"/>
    </source>
</evidence>
<keyword evidence="2" id="KW-1185">Reference proteome</keyword>
<proteinExistence type="predicted"/>
<protein>
    <submittedName>
        <fullName evidence="1">Uncharacterized protein</fullName>
    </submittedName>
</protein>
<dbReference type="AlphaFoldDB" id="A0A1N7SLW6"/>
<name>A0A1N7SLW6_9BURK</name>
<accession>A0A1N7SLW6</accession>
<dbReference type="EMBL" id="CYGX02000101">
    <property type="protein sequence ID" value="SIT48399.1"/>
    <property type="molecule type" value="Genomic_DNA"/>
</dbReference>
<evidence type="ECO:0000313" key="1">
    <source>
        <dbReference type="EMBL" id="SIT48399.1"/>
    </source>
</evidence>
<gene>
    <name evidence="1" type="ORF">BN2475_1010004</name>
</gene>
<reference evidence="1 2" key="1">
    <citation type="submission" date="2016-12" db="EMBL/GenBank/DDBJ databases">
        <authorList>
            <person name="Song W.-J."/>
            <person name="Kurnit D.M."/>
        </authorList>
    </citation>
    <scope>NUCLEOTIDE SEQUENCE [LARGE SCALE GENOMIC DNA]</scope>
    <source>
        <strain evidence="1 2">STM7296</strain>
    </source>
</reference>
<organism evidence="1 2">
    <name type="scientific">Paraburkholderia ribeironis</name>
    <dbReference type="NCBI Taxonomy" id="1247936"/>
    <lineage>
        <taxon>Bacteria</taxon>
        <taxon>Pseudomonadati</taxon>
        <taxon>Pseudomonadota</taxon>
        <taxon>Betaproteobacteria</taxon>
        <taxon>Burkholderiales</taxon>
        <taxon>Burkholderiaceae</taxon>
        <taxon>Paraburkholderia</taxon>
    </lineage>
</organism>
<dbReference type="Proteomes" id="UP000187012">
    <property type="component" value="Unassembled WGS sequence"/>
</dbReference>
<sequence>MSSRTPLGGWWILMKEIRTRRIHDGPQLIFFDFSGKNRKSAENCQLETRMFDFRTVR</sequence>